<dbReference type="Proteomes" id="UP000003586">
    <property type="component" value="Chromosome"/>
</dbReference>
<dbReference type="EMBL" id="CP007035">
    <property type="protein sequence ID" value="AHF17388.1"/>
    <property type="molecule type" value="Genomic_DNA"/>
</dbReference>
<evidence type="ECO:0000313" key="2">
    <source>
        <dbReference type="Proteomes" id="UP000003586"/>
    </source>
</evidence>
<sequence>MWEKKYGGTADEYVIQISSSANKNWNLLGYSSSFGLTKPSAWLFQVDAQTGAMVWQVVYSNLRYGTSGVTYPRSLYEKSVDAYYIAGSVADYYVTTSSAFIAKLRPAGQTSWEYTFDNAKYGRRAGVKIFVYGRDIYLFSIKTGPTPNSPSGIVFTKIQEI</sequence>
<organism evidence="1 2">
    <name type="scientific">Niabella soli DSM 19437</name>
    <dbReference type="NCBI Taxonomy" id="929713"/>
    <lineage>
        <taxon>Bacteria</taxon>
        <taxon>Pseudomonadati</taxon>
        <taxon>Bacteroidota</taxon>
        <taxon>Chitinophagia</taxon>
        <taxon>Chitinophagales</taxon>
        <taxon>Chitinophagaceae</taxon>
        <taxon>Niabella</taxon>
    </lineage>
</organism>
<evidence type="ECO:0000313" key="1">
    <source>
        <dbReference type="EMBL" id="AHF17388.1"/>
    </source>
</evidence>
<accession>W0F6F5</accession>
<dbReference type="AlphaFoldDB" id="W0F6F5"/>
<name>W0F6F5_9BACT</name>
<reference evidence="1 2" key="1">
    <citation type="submission" date="2013-12" db="EMBL/GenBank/DDBJ databases">
        <authorList>
            <consortium name="DOE Joint Genome Institute"/>
            <person name="Eisen J."/>
            <person name="Huntemann M."/>
            <person name="Han J."/>
            <person name="Chen A."/>
            <person name="Kyrpides N."/>
            <person name="Mavromatis K."/>
            <person name="Markowitz V."/>
            <person name="Palaniappan K."/>
            <person name="Ivanova N."/>
            <person name="Schaumberg A."/>
            <person name="Pati A."/>
            <person name="Liolios K."/>
            <person name="Nordberg H.P."/>
            <person name="Cantor M.N."/>
            <person name="Hua S.X."/>
            <person name="Woyke T."/>
        </authorList>
    </citation>
    <scope>NUCLEOTIDE SEQUENCE [LARGE SCALE GENOMIC DNA]</scope>
    <source>
        <strain evidence="2">DSM 19437</strain>
    </source>
</reference>
<gene>
    <name evidence="1" type="ORF">NIASO_06690</name>
</gene>
<dbReference type="HOGENOM" id="CLU_1641931_0_0_10"/>
<keyword evidence="2" id="KW-1185">Reference proteome</keyword>
<protein>
    <submittedName>
        <fullName evidence="1">Uncharacterized protein</fullName>
    </submittedName>
</protein>
<proteinExistence type="predicted"/>
<dbReference type="KEGG" id="nso:NIASO_06690"/>